<proteinExistence type="predicted"/>
<evidence type="ECO:0008006" key="8">
    <source>
        <dbReference type="Google" id="ProtNLM"/>
    </source>
</evidence>
<dbReference type="PROSITE" id="PS50082">
    <property type="entry name" value="WD_REPEATS_2"/>
    <property type="match status" value="1"/>
</dbReference>
<evidence type="ECO:0000313" key="6">
    <source>
        <dbReference type="EMBL" id="KAJ6224571.1"/>
    </source>
</evidence>
<dbReference type="InterPro" id="IPR019775">
    <property type="entry name" value="WD40_repeat_CS"/>
</dbReference>
<dbReference type="EMBL" id="JAPWDV010000001">
    <property type="protein sequence ID" value="KAJ6224571.1"/>
    <property type="molecule type" value="Genomic_DNA"/>
</dbReference>
<evidence type="ECO:0000256" key="4">
    <source>
        <dbReference type="PROSITE-ProRule" id="PRU00221"/>
    </source>
</evidence>
<dbReference type="AlphaFoldDB" id="A0A9Q0RS86"/>
<dbReference type="GO" id="GO:0006364">
    <property type="term" value="P:rRNA processing"/>
    <property type="evidence" value="ECO:0007669"/>
    <property type="project" value="InterPro"/>
</dbReference>
<gene>
    <name evidence="6" type="ORF">RDWZM_003116</name>
</gene>
<keyword evidence="1" id="KW-0597">Phosphoprotein</keyword>
<sequence length="439" mass="49463">MHKSNFISVVSWVPKGASKEVPNKLQMSQDEIQMKIEQQKELMKEMDLEEMEDDSETGKENADIADNDDAIIDRYNLNDYDDDGEGDDLTLNHSELVVFPDNNQDPYLNNEENFSDDEEENDDFRIKPTDNLILAGHILEDSVSLEVSVYNRQGDFYVHHEIYLGAFPLCFEWLDYLDGSQKGNLVAIGDMKNDINVWDIDTVNVIDPKFSLSGHSDSVLGLSLNKINRKILASVSADKTCKLWDLETKTSTQTFESFKGIVTSSSFHPFEENILLVGDAKGKASLIDIKSGSVKKWNICRDDIEKVLWNKYNPYTFLCGTSTGSVISIDCRNENAHHLTLKAHNESISGMELSHLCKGCLVTSCEKVVKIWDLCENEVKFIKETDPQVGTILSLSANPDLPFVFAISGDNNAENLKIVDISEFKQVKNHFSDFISSTN</sequence>
<reference evidence="6" key="1">
    <citation type="submission" date="2022-12" db="EMBL/GenBank/DDBJ databases">
        <title>Genome assemblies of Blomia tropicalis.</title>
        <authorList>
            <person name="Cui Y."/>
        </authorList>
    </citation>
    <scope>NUCLEOTIDE SEQUENCE</scope>
    <source>
        <tissue evidence="6">Adult mites</tissue>
    </source>
</reference>
<dbReference type="SMART" id="SM00320">
    <property type="entry name" value="WD40"/>
    <property type="match status" value="5"/>
</dbReference>
<dbReference type="OrthoDB" id="270624at2759"/>
<feature type="repeat" description="WD" evidence="4">
    <location>
        <begin position="212"/>
        <end position="254"/>
    </location>
</feature>
<dbReference type="PANTHER" id="PTHR14091:SF0">
    <property type="entry name" value="PERIODIC TRYPTOPHAN PROTEIN 1 HOMOLOG"/>
    <property type="match status" value="1"/>
</dbReference>
<dbReference type="SUPFAM" id="SSF50978">
    <property type="entry name" value="WD40 repeat-like"/>
    <property type="match status" value="1"/>
</dbReference>
<keyword evidence="3" id="KW-0677">Repeat</keyword>
<dbReference type="InterPro" id="IPR044285">
    <property type="entry name" value="PWP1"/>
</dbReference>
<name>A0A9Q0RS86_BLOTA</name>
<keyword evidence="7" id="KW-1185">Reference proteome</keyword>
<dbReference type="InterPro" id="IPR001680">
    <property type="entry name" value="WD40_rpt"/>
</dbReference>
<comment type="caution">
    <text evidence="6">The sequence shown here is derived from an EMBL/GenBank/DDBJ whole genome shotgun (WGS) entry which is preliminary data.</text>
</comment>
<dbReference type="Gene3D" id="2.130.10.10">
    <property type="entry name" value="YVTN repeat-like/Quinoprotein amine dehydrogenase"/>
    <property type="match status" value="1"/>
</dbReference>
<organism evidence="6 7">
    <name type="scientific">Blomia tropicalis</name>
    <name type="common">Mite</name>
    <dbReference type="NCBI Taxonomy" id="40697"/>
    <lineage>
        <taxon>Eukaryota</taxon>
        <taxon>Metazoa</taxon>
        <taxon>Ecdysozoa</taxon>
        <taxon>Arthropoda</taxon>
        <taxon>Chelicerata</taxon>
        <taxon>Arachnida</taxon>
        <taxon>Acari</taxon>
        <taxon>Acariformes</taxon>
        <taxon>Sarcoptiformes</taxon>
        <taxon>Astigmata</taxon>
        <taxon>Glycyphagoidea</taxon>
        <taxon>Echimyopodidae</taxon>
        <taxon>Blomia</taxon>
    </lineage>
</organism>
<dbReference type="InterPro" id="IPR036322">
    <property type="entry name" value="WD40_repeat_dom_sf"/>
</dbReference>
<dbReference type="InterPro" id="IPR015943">
    <property type="entry name" value="WD40/YVTN_repeat-like_dom_sf"/>
</dbReference>
<evidence type="ECO:0000313" key="7">
    <source>
        <dbReference type="Proteomes" id="UP001142055"/>
    </source>
</evidence>
<evidence type="ECO:0000256" key="5">
    <source>
        <dbReference type="SAM" id="MobiDB-lite"/>
    </source>
</evidence>
<evidence type="ECO:0000256" key="2">
    <source>
        <dbReference type="ARBA" id="ARBA00022574"/>
    </source>
</evidence>
<dbReference type="GO" id="GO:0005634">
    <property type="term" value="C:nucleus"/>
    <property type="evidence" value="ECO:0007669"/>
    <property type="project" value="TreeGrafter"/>
</dbReference>
<dbReference type="Pfam" id="PF00400">
    <property type="entry name" value="WD40"/>
    <property type="match status" value="1"/>
</dbReference>
<evidence type="ECO:0000256" key="3">
    <source>
        <dbReference type="ARBA" id="ARBA00022737"/>
    </source>
</evidence>
<dbReference type="PANTHER" id="PTHR14091">
    <property type="entry name" value="PERIODIC TRYPTOPHAN PROTEIN 1"/>
    <property type="match status" value="1"/>
</dbReference>
<protein>
    <recommendedName>
        <fullName evidence="8">Periodic tryptophan protein 1</fullName>
    </recommendedName>
</protein>
<evidence type="ECO:0000256" key="1">
    <source>
        <dbReference type="ARBA" id="ARBA00022553"/>
    </source>
</evidence>
<accession>A0A9Q0RS86</accession>
<dbReference type="Proteomes" id="UP001142055">
    <property type="component" value="Chromosome 1"/>
</dbReference>
<dbReference type="PROSITE" id="PS50294">
    <property type="entry name" value="WD_REPEATS_REGION"/>
    <property type="match status" value="1"/>
</dbReference>
<dbReference type="OMA" id="CFVPRGV"/>
<dbReference type="PROSITE" id="PS00678">
    <property type="entry name" value="WD_REPEATS_1"/>
    <property type="match status" value="1"/>
</dbReference>
<feature type="region of interest" description="Disordered" evidence="5">
    <location>
        <begin position="100"/>
        <end position="121"/>
    </location>
</feature>
<keyword evidence="2 4" id="KW-0853">WD repeat</keyword>